<sequence length="93" mass="10759">MSKPGYKDQSMWIRLVFMALYWGLINLAVCVFGFLLVIVTIIKLASRYEPYTLGGWLTSLSTFIQQSFRFLAFQTEEKPFPFQAWPNGDDNGH</sequence>
<dbReference type="AlphaFoldDB" id="A0A501X5F2"/>
<dbReference type="Proteomes" id="UP000315901">
    <property type="component" value="Unassembled WGS sequence"/>
</dbReference>
<reference evidence="2 3" key="1">
    <citation type="submission" date="2019-06" db="EMBL/GenBank/DDBJ databases">
        <title>A novel bacterium of genus Marinomonas, isolated from coastal sand.</title>
        <authorList>
            <person name="Huang H."/>
            <person name="Mo K."/>
            <person name="Hu Y."/>
        </authorList>
    </citation>
    <scope>NUCLEOTIDE SEQUENCE [LARGE SCALE GENOMIC DNA]</scope>
    <source>
        <strain evidence="2 3">HB171799</strain>
    </source>
</reference>
<organism evidence="2 3">
    <name type="scientific">Maribrevibacterium harenarium</name>
    <dbReference type="NCBI Taxonomy" id="2589817"/>
    <lineage>
        <taxon>Bacteria</taxon>
        <taxon>Pseudomonadati</taxon>
        <taxon>Pseudomonadota</taxon>
        <taxon>Gammaproteobacteria</taxon>
        <taxon>Oceanospirillales</taxon>
        <taxon>Oceanospirillaceae</taxon>
        <taxon>Maribrevibacterium</taxon>
    </lineage>
</organism>
<keyword evidence="1" id="KW-0472">Membrane</keyword>
<keyword evidence="1" id="KW-0812">Transmembrane</keyword>
<dbReference type="Pfam" id="PF14333">
    <property type="entry name" value="DUF4389"/>
    <property type="match status" value="1"/>
</dbReference>
<dbReference type="OrthoDB" id="5766995at2"/>
<name>A0A501X5F2_9GAMM</name>
<comment type="caution">
    <text evidence="2">The sequence shown here is derived from an EMBL/GenBank/DDBJ whole genome shotgun (WGS) entry which is preliminary data.</text>
</comment>
<evidence type="ECO:0000256" key="1">
    <source>
        <dbReference type="SAM" id="Phobius"/>
    </source>
</evidence>
<protein>
    <submittedName>
        <fullName evidence="2">DUF4389 domain-containing protein</fullName>
    </submittedName>
</protein>
<dbReference type="InterPro" id="IPR025498">
    <property type="entry name" value="DUF4389"/>
</dbReference>
<feature type="transmembrane region" description="Helical" evidence="1">
    <location>
        <begin position="20"/>
        <end position="42"/>
    </location>
</feature>
<keyword evidence="1" id="KW-1133">Transmembrane helix</keyword>
<evidence type="ECO:0000313" key="3">
    <source>
        <dbReference type="Proteomes" id="UP000315901"/>
    </source>
</evidence>
<accession>A0A501X5F2</accession>
<evidence type="ECO:0000313" key="2">
    <source>
        <dbReference type="EMBL" id="TPE55673.1"/>
    </source>
</evidence>
<proteinExistence type="predicted"/>
<gene>
    <name evidence="2" type="ORF">FJM67_01070</name>
</gene>
<dbReference type="EMBL" id="VFRR01000001">
    <property type="protein sequence ID" value="TPE55673.1"/>
    <property type="molecule type" value="Genomic_DNA"/>
</dbReference>
<dbReference type="RefSeq" id="WP_140586828.1">
    <property type="nucleotide sequence ID" value="NZ_VFRR01000001.1"/>
</dbReference>
<keyword evidence="3" id="KW-1185">Reference proteome</keyword>